<dbReference type="Pfam" id="PF00270">
    <property type="entry name" value="DEAD"/>
    <property type="match status" value="1"/>
</dbReference>
<keyword evidence="5" id="KW-0347">Helicase</keyword>
<dbReference type="PROSITE" id="PS51194">
    <property type="entry name" value="HELICASE_CTER"/>
    <property type="match status" value="1"/>
</dbReference>
<dbReference type="VEuPathDB" id="ToxoDB:cyc_01901"/>
<dbReference type="PROSITE" id="PS51192">
    <property type="entry name" value="HELICASE_ATP_BIND_1"/>
    <property type="match status" value="1"/>
</dbReference>
<evidence type="ECO:0000256" key="6">
    <source>
        <dbReference type="ARBA" id="ARBA00022840"/>
    </source>
</evidence>
<keyword evidence="3" id="KW-0547">Nucleotide-binding</keyword>
<sequence length="807" mass="87098">MVATERTRKRREPSANAVMDAPADMEEALRTTAKGNKEDEKRKSTATKCIKADGNQDPEEGGNEEFARGQFDRFPICKVTLDQLKTLGFQRLLPVQFLSFHLVHQGKDVVCKARTGTGKTLAFALPLIERFFSNLAKDSFKPKPPLRGLVKKQPGTPELKVVAVLPTRELAQQVHADFQRLAVGRFSSICIFGGAPEGPQITSIRSGCNVLVATPGRLLDFLGRGILTLEGTEAVVLDEADKLLEMGFREDIEQLLKLLGEQKKGKDGDSKRGTAVDESEDDRKKGSHQLLLFTATFPKWAKGIAEAFMRHDRAFVDGTAYQQQQEGKESGVTKHMPGGSGSGSGLIRHLALQCHWKGRVDALPLLLSLYCQDEASSAGAGEGAGNAPAGPQGVAAPVSSLCAIFCETKQEVNEVALNSCISGSACALHGDIPQQQREATLKSFRQGKFKCLVATDVAARGLDIAGIRLVVQMSPPKDIDTYVHRAGRTGRAGRRGTALLFYGKGDTDFLAQIEIEGAFQFMRVGFPQGEALKRQRFLATAQSLFPSLKVGSLSGEGERMGEEELLQKLSKKVLKKTAPEDAIAQLLGRLLQDEAAAGAATTPQVSPLTGRQEFVSFHLVFDPAPSPPLQGSCAYVWRALKNRFTEEKATSLIEKIEYMTLTADGCGAVFDLPAAEEELWEALVLRPLPTMLDSRGRKAGFTIKSMIELPPLQDGLYLARQSAAQQSQGGARATQAARYNPNHVSSRRGGRGGAPGGNRFDRPGTHGGRPSTHARGGLRAPGHRGTNMSRGGGRLGGHGPAKRQRVV</sequence>
<evidence type="ECO:0000313" key="7">
    <source>
        <dbReference type="EMBL" id="OEH74236.1"/>
    </source>
</evidence>
<dbReference type="Gene3D" id="3.30.70.2280">
    <property type="match status" value="1"/>
</dbReference>
<protein>
    <recommendedName>
        <fullName evidence="2">RNA helicase</fullName>
        <ecNumber evidence="2">3.6.4.13</ecNumber>
    </recommendedName>
</protein>
<dbReference type="Pfam" id="PF08152">
    <property type="entry name" value="GUCT"/>
    <property type="match status" value="1"/>
</dbReference>
<dbReference type="GO" id="GO:0003723">
    <property type="term" value="F:RNA binding"/>
    <property type="evidence" value="ECO:0007669"/>
    <property type="project" value="UniProtKB-KW"/>
</dbReference>
<dbReference type="SUPFAM" id="SSF52540">
    <property type="entry name" value="P-loop containing nucleoside triphosphate hydrolases"/>
    <property type="match status" value="1"/>
</dbReference>
<keyword evidence="8" id="KW-1185">Reference proteome</keyword>
<dbReference type="InterPro" id="IPR044742">
    <property type="entry name" value="DEAD/DEAH_RhlB"/>
</dbReference>
<proteinExistence type="inferred from homology"/>
<evidence type="ECO:0000256" key="3">
    <source>
        <dbReference type="ARBA" id="ARBA00022741"/>
    </source>
</evidence>
<name>A0A1D3CSS0_9EIME</name>
<reference evidence="7 8" key="1">
    <citation type="journal article" date="2016" name="BMC Genomics">
        <title>Comparative genomics reveals Cyclospora cayetanensis possesses coccidia-like metabolism and invasion components but unique surface antigens.</title>
        <authorList>
            <person name="Liu S."/>
            <person name="Wang L."/>
            <person name="Zheng H."/>
            <person name="Xu Z."/>
            <person name="Roellig D.M."/>
            <person name="Li N."/>
            <person name="Frace M.A."/>
            <person name="Tang K."/>
            <person name="Arrowood M.J."/>
            <person name="Moss D.M."/>
            <person name="Zhang L."/>
            <person name="Feng Y."/>
            <person name="Xiao L."/>
        </authorList>
    </citation>
    <scope>NUCLEOTIDE SEQUENCE [LARGE SCALE GENOMIC DNA]</scope>
    <source>
        <strain evidence="7 8">CHN_HEN01</strain>
    </source>
</reference>
<dbReference type="InterPro" id="IPR011545">
    <property type="entry name" value="DEAD/DEAH_box_helicase_dom"/>
</dbReference>
<dbReference type="Proteomes" id="UP000095192">
    <property type="component" value="Unassembled WGS sequence"/>
</dbReference>
<dbReference type="EC" id="3.6.4.13" evidence="2"/>
<comment type="similarity">
    <text evidence="1">Belongs to the DEAD box helicase family. DDX21/DDX50 subfamily.</text>
</comment>
<dbReference type="SMART" id="SM00490">
    <property type="entry name" value="HELICc"/>
    <property type="match status" value="1"/>
</dbReference>
<dbReference type="GeneID" id="34618826"/>
<dbReference type="PANTHER" id="PTHR47963">
    <property type="entry name" value="DEAD-BOX ATP-DEPENDENT RNA HELICASE 47, MITOCHONDRIAL"/>
    <property type="match status" value="1"/>
</dbReference>
<dbReference type="GO" id="GO:0016787">
    <property type="term" value="F:hydrolase activity"/>
    <property type="evidence" value="ECO:0007669"/>
    <property type="project" value="UniProtKB-KW"/>
</dbReference>
<dbReference type="InterPro" id="IPR001650">
    <property type="entry name" value="Helicase_C-like"/>
</dbReference>
<evidence type="ECO:0000256" key="2">
    <source>
        <dbReference type="ARBA" id="ARBA00012552"/>
    </source>
</evidence>
<dbReference type="Pfam" id="PF00271">
    <property type="entry name" value="Helicase_C"/>
    <property type="match status" value="1"/>
</dbReference>
<dbReference type="GO" id="GO:0003724">
    <property type="term" value="F:RNA helicase activity"/>
    <property type="evidence" value="ECO:0007669"/>
    <property type="project" value="UniProtKB-EC"/>
</dbReference>
<accession>A0A1D3CSS0</accession>
<dbReference type="InterPro" id="IPR050547">
    <property type="entry name" value="DEAD_box_RNA_helicases"/>
</dbReference>
<comment type="caution">
    <text evidence="7">The sequence shown here is derived from an EMBL/GenBank/DDBJ whole genome shotgun (WGS) entry which is preliminary data.</text>
</comment>
<evidence type="ECO:0000256" key="5">
    <source>
        <dbReference type="ARBA" id="ARBA00022806"/>
    </source>
</evidence>
<dbReference type="InterPro" id="IPR035979">
    <property type="entry name" value="RBD_domain_sf"/>
</dbReference>
<keyword evidence="4" id="KW-0378">Hydrolase</keyword>
<dbReference type="AlphaFoldDB" id="A0A1D3CSS0"/>
<dbReference type="GO" id="GO:0005524">
    <property type="term" value="F:ATP binding"/>
    <property type="evidence" value="ECO:0007669"/>
    <property type="project" value="UniProtKB-KW"/>
</dbReference>
<gene>
    <name evidence="7" type="ORF">cyc_01901</name>
</gene>
<keyword evidence="6" id="KW-0067">ATP-binding</keyword>
<evidence type="ECO:0000313" key="8">
    <source>
        <dbReference type="Proteomes" id="UP000095192"/>
    </source>
</evidence>
<dbReference type="PROSITE" id="PS00039">
    <property type="entry name" value="DEAD_ATP_HELICASE"/>
    <property type="match status" value="1"/>
</dbReference>
<dbReference type="InterPro" id="IPR000629">
    <property type="entry name" value="RNA-helicase_DEAD-box_CS"/>
</dbReference>
<dbReference type="CDD" id="cd18787">
    <property type="entry name" value="SF2_C_DEAD"/>
    <property type="match status" value="1"/>
</dbReference>
<dbReference type="CDD" id="cd00268">
    <property type="entry name" value="DEADc"/>
    <property type="match status" value="1"/>
</dbReference>
<dbReference type="OrthoDB" id="4255at2759"/>
<dbReference type="VEuPathDB" id="ToxoDB:LOC34618826"/>
<dbReference type="InterPro" id="IPR014001">
    <property type="entry name" value="Helicase_ATP-bd"/>
</dbReference>
<dbReference type="SMART" id="SM00487">
    <property type="entry name" value="DEXDc"/>
    <property type="match status" value="1"/>
</dbReference>
<evidence type="ECO:0000256" key="4">
    <source>
        <dbReference type="ARBA" id="ARBA00022801"/>
    </source>
</evidence>
<evidence type="ECO:0000256" key="1">
    <source>
        <dbReference type="ARBA" id="ARBA00006517"/>
    </source>
</evidence>
<dbReference type="SUPFAM" id="SSF54928">
    <property type="entry name" value="RNA-binding domain, RBD"/>
    <property type="match status" value="1"/>
</dbReference>
<organism evidence="7 8">
    <name type="scientific">Cyclospora cayetanensis</name>
    <dbReference type="NCBI Taxonomy" id="88456"/>
    <lineage>
        <taxon>Eukaryota</taxon>
        <taxon>Sar</taxon>
        <taxon>Alveolata</taxon>
        <taxon>Apicomplexa</taxon>
        <taxon>Conoidasida</taxon>
        <taxon>Coccidia</taxon>
        <taxon>Eucoccidiorida</taxon>
        <taxon>Eimeriorina</taxon>
        <taxon>Eimeriidae</taxon>
        <taxon>Cyclospora</taxon>
    </lineage>
</organism>
<dbReference type="InterPro" id="IPR027417">
    <property type="entry name" value="P-loop_NTPase"/>
</dbReference>
<dbReference type="EMBL" id="JROU02002087">
    <property type="protein sequence ID" value="OEH74236.1"/>
    <property type="molecule type" value="Genomic_DNA"/>
</dbReference>
<dbReference type="InterPro" id="IPR012562">
    <property type="entry name" value="GUCT"/>
</dbReference>
<dbReference type="PANTHER" id="PTHR47963:SF8">
    <property type="entry name" value="ATP-DEPENDENT RNA HELICASE DEAD"/>
    <property type="match status" value="1"/>
</dbReference>
<dbReference type="Gene3D" id="3.40.50.300">
    <property type="entry name" value="P-loop containing nucleotide triphosphate hydrolases"/>
    <property type="match status" value="2"/>
</dbReference>